<feature type="compositionally biased region" description="Low complexity" evidence="1">
    <location>
        <begin position="365"/>
        <end position="375"/>
    </location>
</feature>
<feature type="compositionally biased region" description="Gly residues" evidence="1">
    <location>
        <begin position="122"/>
        <end position="131"/>
    </location>
</feature>
<feature type="compositionally biased region" description="Basic residues" evidence="1">
    <location>
        <begin position="106"/>
        <end position="121"/>
    </location>
</feature>
<proteinExistence type="predicted"/>
<evidence type="ECO:0000256" key="1">
    <source>
        <dbReference type="SAM" id="MobiDB-lite"/>
    </source>
</evidence>
<evidence type="ECO:0008006" key="4">
    <source>
        <dbReference type="Google" id="ProtNLM"/>
    </source>
</evidence>
<feature type="compositionally biased region" description="Basic and acidic residues" evidence="1">
    <location>
        <begin position="45"/>
        <end position="62"/>
    </location>
</feature>
<organism evidence="2 3">
    <name type="scientific">Nannochloropsis salina CCMP1776</name>
    <dbReference type="NCBI Taxonomy" id="1027361"/>
    <lineage>
        <taxon>Eukaryota</taxon>
        <taxon>Sar</taxon>
        <taxon>Stramenopiles</taxon>
        <taxon>Ochrophyta</taxon>
        <taxon>Eustigmatophyceae</taxon>
        <taxon>Eustigmatales</taxon>
        <taxon>Monodopsidaceae</taxon>
        <taxon>Microchloropsis</taxon>
        <taxon>Microchloropsis salina</taxon>
    </lineage>
</organism>
<feature type="compositionally biased region" description="Low complexity" evidence="1">
    <location>
        <begin position="23"/>
        <end position="44"/>
    </location>
</feature>
<feature type="region of interest" description="Disordered" evidence="1">
    <location>
        <begin position="1"/>
        <end position="142"/>
    </location>
</feature>
<dbReference type="EMBL" id="SDOX01000002">
    <property type="protein sequence ID" value="TFJ88359.1"/>
    <property type="molecule type" value="Genomic_DNA"/>
</dbReference>
<comment type="caution">
    <text evidence="2">The sequence shown here is derived from an EMBL/GenBank/DDBJ whole genome shotgun (WGS) entry which is preliminary data.</text>
</comment>
<name>A0A4D9DHQ0_9STRA</name>
<feature type="region of interest" description="Disordered" evidence="1">
    <location>
        <begin position="352"/>
        <end position="376"/>
    </location>
</feature>
<dbReference type="Proteomes" id="UP000355283">
    <property type="component" value="Unassembled WGS sequence"/>
</dbReference>
<sequence length="547" mass="59375">MGNDVSEDCALRKAMLADEDRFPSSPSSVPSTPSSPSSSYSLSSESEHETEDVQREPWDTNRKTRKAHVFREARREGDEGVEEEEKEEDEWIQGTVASRTGGRHGSGSKKKNRNNRKKGPKLGRGGAGVAIGHGCSSSQTKEEELASSLPACPAEIPTSRLLHTGPLHPLPRIGQHGRNRSSDSCSLVDRIGKGMLSAAALAAAATANGSIAGPLPCAAASSSSSSTKVAAAHKAAGKKRVEWGQVVVRRYLRMPSPYSVPVRGAWPLGLGAEDGRPPSQISVDEYERQRQKELERRWQELPKRLRKTVGCGEGGLESRQYDYKAPGERNPLFGPMEERRRKLTLLQALESMGEEGPEGQKEVSSDSLSSSPCGSPRKTTLAASLYLSRYQAWEEQEEARSRELDELRASRKQIGCSCHHTAKAPEKLSLKKLKEELHRRHLSAPGTDKARLVEMLKEALQKEKLCSGEEGPDACECFIAGVPCHADVCGCCAGKRGKGGGSGGGKSHHDCRNPVGNFLYEEASVRGHRFEYLTAVPVGPRPRSSSI</sequence>
<feature type="compositionally biased region" description="Basic and acidic residues" evidence="1">
    <location>
        <begin position="9"/>
        <end position="22"/>
    </location>
</feature>
<dbReference type="OrthoDB" id="45756at2759"/>
<accession>A0A4D9DHQ0</accession>
<reference evidence="2 3" key="1">
    <citation type="submission" date="2019-01" db="EMBL/GenBank/DDBJ databases">
        <title>Nuclear Genome Assembly of the Microalgal Biofuel strain Nannochloropsis salina CCMP1776.</title>
        <authorList>
            <person name="Hovde B."/>
        </authorList>
    </citation>
    <scope>NUCLEOTIDE SEQUENCE [LARGE SCALE GENOMIC DNA]</scope>
    <source>
        <strain evidence="2 3">CCMP1776</strain>
    </source>
</reference>
<dbReference type="AlphaFoldDB" id="A0A4D9DHQ0"/>
<protein>
    <recommendedName>
        <fullName evidence="4">SAP domain-containing protein</fullName>
    </recommendedName>
</protein>
<evidence type="ECO:0000313" key="3">
    <source>
        <dbReference type="Proteomes" id="UP000355283"/>
    </source>
</evidence>
<feature type="compositionally biased region" description="Acidic residues" evidence="1">
    <location>
        <begin position="79"/>
        <end position="91"/>
    </location>
</feature>
<gene>
    <name evidence="2" type="ORF">NSK_000708</name>
</gene>
<feature type="compositionally biased region" description="Basic and acidic residues" evidence="1">
    <location>
        <begin position="69"/>
        <end position="78"/>
    </location>
</feature>
<evidence type="ECO:0000313" key="2">
    <source>
        <dbReference type="EMBL" id="TFJ88359.1"/>
    </source>
</evidence>
<keyword evidence="3" id="KW-1185">Reference proteome</keyword>